<dbReference type="AlphaFoldDB" id="A0A067K2R7"/>
<evidence type="ECO:0008006" key="3">
    <source>
        <dbReference type="Google" id="ProtNLM"/>
    </source>
</evidence>
<keyword evidence="2" id="KW-1185">Reference proteome</keyword>
<sequence length="146" mass="17047">MAYFVEELKAWEVGREAYAACEWFDWLLVEVQDHVWETSFECFVNTLPPVQGRTLPSSILALMEWWMDTTHTFHLPFIEIIITPMDFTVITGLPFKGRFIVFDDQLSTLDRLGLRASLKATISMEPTTLMKEFIMRASTCITRRCR</sequence>
<gene>
    <name evidence="1" type="ORF">JCGZ_16694</name>
</gene>
<reference evidence="1 2" key="1">
    <citation type="journal article" date="2014" name="PLoS ONE">
        <title>Global Analysis of Gene Expression Profiles in Physic Nut (Jatropha curcas L.) Seedlings Exposed to Salt Stress.</title>
        <authorList>
            <person name="Zhang L."/>
            <person name="Zhang C."/>
            <person name="Wu P."/>
            <person name="Chen Y."/>
            <person name="Li M."/>
            <person name="Jiang H."/>
            <person name="Wu G."/>
        </authorList>
    </citation>
    <scope>NUCLEOTIDE SEQUENCE [LARGE SCALE GENOMIC DNA]</scope>
    <source>
        <strain evidence="2">cv. GZQX0401</strain>
        <tissue evidence="1">Young leaves</tissue>
    </source>
</reference>
<organism evidence="1 2">
    <name type="scientific">Jatropha curcas</name>
    <name type="common">Barbados nut</name>
    <dbReference type="NCBI Taxonomy" id="180498"/>
    <lineage>
        <taxon>Eukaryota</taxon>
        <taxon>Viridiplantae</taxon>
        <taxon>Streptophyta</taxon>
        <taxon>Embryophyta</taxon>
        <taxon>Tracheophyta</taxon>
        <taxon>Spermatophyta</taxon>
        <taxon>Magnoliopsida</taxon>
        <taxon>eudicotyledons</taxon>
        <taxon>Gunneridae</taxon>
        <taxon>Pentapetalae</taxon>
        <taxon>rosids</taxon>
        <taxon>fabids</taxon>
        <taxon>Malpighiales</taxon>
        <taxon>Euphorbiaceae</taxon>
        <taxon>Crotonoideae</taxon>
        <taxon>Jatropheae</taxon>
        <taxon>Jatropha</taxon>
    </lineage>
</organism>
<proteinExistence type="predicted"/>
<dbReference type="EMBL" id="KK914671">
    <property type="protein sequence ID" value="KDP30516.1"/>
    <property type="molecule type" value="Genomic_DNA"/>
</dbReference>
<name>A0A067K2R7_JATCU</name>
<dbReference type="Proteomes" id="UP000027138">
    <property type="component" value="Unassembled WGS sequence"/>
</dbReference>
<protein>
    <recommendedName>
        <fullName evidence="3">Aminotransferase-like plant mobile domain-containing protein</fullName>
    </recommendedName>
</protein>
<dbReference type="OrthoDB" id="1938336at2759"/>
<evidence type="ECO:0000313" key="2">
    <source>
        <dbReference type="Proteomes" id="UP000027138"/>
    </source>
</evidence>
<accession>A0A067K2R7</accession>
<evidence type="ECO:0000313" key="1">
    <source>
        <dbReference type="EMBL" id="KDP30516.1"/>
    </source>
</evidence>